<dbReference type="Pfam" id="PF20229">
    <property type="entry name" value="ChrB_N"/>
    <property type="match status" value="1"/>
</dbReference>
<feature type="domain" description="ChrB N-terminal" evidence="2">
    <location>
        <begin position="19"/>
        <end position="82"/>
    </location>
</feature>
<dbReference type="RefSeq" id="WP_243810188.1">
    <property type="nucleotide sequence ID" value="NZ_LT629797.1"/>
</dbReference>
<organism evidence="3 4">
    <name type="scientific">Pseudomonas sihuiensis</name>
    <dbReference type="NCBI Taxonomy" id="1274359"/>
    <lineage>
        <taxon>Bacteria</taxon>
        <taxon>Pseudomonadati</taxon>
        <taxon>Pseudomonadota</taxon>
        <taxon>Gammaproteobacteria</taxon>
        <taxon>Pseudomonadales</taxon>
        <taxon>Pseudomonadaceae</taxon>
        <taxon>Pseudomonas</taxon>
    </lineage>
</organism>
<gene>
    <name evidence="3" type="ORF">SAMN05216363_1287</name>
</gene>
<protein>
    <recommendedName>
        <fullName evidence="5">Chromate resistance protein</fullName>
    </recommendedName>
</protein>
<evidence type="ECO:0000259" key="1">
    <source>
        <dbReference type="Pfam" id="PF09828"/>
    </source>
</evidence>
<dbReference type="InterPro" id="IPR046858">
    <property type="entry name" value="ChrB_N"/>
</dbReference>
<dbReference type="InterPro" id="IPR018634">
    <property type="entry name" value="ChrB_C"/>
</dbReference>
<keyword evidence="4" id="KW-1185">Reference proteome</keyword>
<evidence type="ECO:0000313" key="4">
    <source>
        <dbReference type="Proteomes" id="UP000198675"/>
    </source>
</evidence>
<accession>A0A1H2LF64</accession>
<evidence type="ECO:0000259" key="2">
    <source>
        <dbReference type="Pfam" id="PF20229"/>
    </source>
</evidence>
<name>A0A1H2LF64_9PSED</name>
<evidence type="ECO:0008006" key="5">
    <source>
        <dbReference type="Google" id="ProtNLM"/>
    </source>
</evidence>
<sequence length="314" mass="34411">MINWLCLVMALPTANAAERMRAWRTLKSAGAAVLRDGVYLLPDGSASREVLESVERDVLDSGGSASLLPVTDPQGERFIPLFDRGDDYTRLRSEVEPQLAQLTPENALATARQARKLRKSFAQIQLIDFFPGEPLRQADALLRDLEVAINRALSKDEPTSHEQTIEQLDPRDYQGRTWATRQRPWVDRLASAWLIRRFIDPGASILWLPSPDACPAEALGFDFDGARFSHVGTKVTFETLQASFGLEAPGLQRVGALVHYLDVGGAQPTEATGVERVLAGLRASIENDDQLLAAACAIFDGLLAAFGKEGQSDE</sequence>
<feature type="domain" description="ChrB C-terminal" evidence="1">
    <location>
        <begin position="178"/>
        <end position="305"/>
    </location>
</feature>
<proteinExistence type="predicted"/>
<reference evidence="4" key="1">
    <citation type="submission" date="2016-10" db="EMBL/GenBank/DDBJ databases">
        <authorList>
            <person name="Varghese N."/>
            <person name="Submissions S."/>
        </authorList>
    </citation>
    <scope>NUCLEOTIDE SEQUENCE [LARGE SCALE GENOMIC DNA]</scope>
    <source>
        <strain evidence="4">KCTC 32246</strain>
    </source>
</reference>
<dbReference type="Pfam" id="PF09828">
    <property type="entry name" value="ChrB_C"/>
    <property type="match status" value="1"/>
</dbReference>
<dbReference type="EMBL" id="LT629797">
    <property type="protein sequence ID" value="SDU79221.1"/>
    <property type="molecule type" value="Genomic_DNA"/>
</dbReference>
<dbReference type="AlphaFoldDB" id="A0A1H2LF64"/>
<evidence type="ECO:0000313" key="3">
    <source>
        <dbReference type="EMBL" id="SDU79221.1"/>
    </source>
</evidence>
<dbReference type="Proteomes" id="UP000198675">
    <property type="component" value="Chromosome I"/>
</dbReference>